<keyword evidence="10" id="KW-1185">Reference proteome</keyword>
<dbReference type="GO" id="GO:0009279">
    <property type="term" value="C:cell outer membrane"/>
    <property type="evidence" value="ECO:0007669"/>
    <property type="project" value="UniProtKB-SubCell"/>
</dbReference>
<evidence type="ECO:0000256" key="7">
    <source>
        <dbReference type="ARBA" id="ARBA00023237"/>
    </source>
</evidence>
<evidence type="ECO:0000313" key="10">
    <source>
        <dbReference type="Proteomes" id="UP000004263"/>
    </source>
</evidence>
<evidence type="ECO:0000256" key="1">
    <source>
        <dbReference type="ARBA" id="ARBA00004571"/>
    </source>
</evidence>
<dbReference type="SUPFAM" id="SSF56935">
    <property type="entry name" value="Porins"/>
    <property type="match status" value="1"/>
</dbReference>
<dbReference type="AlphaFoldDB" id="Q1MXZ4"/>
<evidence type="ECO:0000256" key="5">
    <source>
        <dbReference type="ARBA" id="ARBA00022729"/>
    </source>
</evidence>
<evidence type="ECO:0000256" key="4">
    <source>
        <dbReference type="ARBA" id="ARBA00022692"/>
    </source>
</evidence>
<feature type="chain" id="PRO_5004194416" evidence="8">
    <location>
        <begin position="21"/>
        <end position="540"/>
    </location>
</feature>
<evidence type="ECO:0000256" key="2">
    <source>
        <dbReference type="ARBA" id="ARBA00008163"/>
    </source>
</evidence>
<evidence type="ECO:0000313" key="9">
    <source>
        <dbReference type="EMBL" id="EAT10835.1"/>
    </source>
</evidence>
<dbReference type="Gene3D" id="2.40.160.60">
    <property type="entry name" value="Outer membrane protein transport protein (OMPP1/FadL/TodX)"/>
    <property type="match status" value="1"/>
</dbReference>
<evidence type="ECO:0000256" key="3">
    <source>
        <dbReference type="ARBA" id="ARBA00022452"/>
    </source>
</evidence>
<sequence length="540" mass="59401">MRFLFIAFSVLVVLTGKAHAQLGQSMLIDPKALSLGNAVTADPPGINSIHYNPAGLTKLDGRQISVSLLNVVLKSSASFDIPEGYGVDENGNETNELLDFRDDPVVGQDGEAIAGAYIPHVGIFPLHLPVLALPNGGISINPPGSKFTFATAAYMPMVAGFVKEGTDHPGRYQAKELALQRLTYLSPSFGYKVNDEFSVGASFLLSHQGFAIEQDARGVNILMAATELLQDAFGCAETGGGGNDPLVPFISLCGGRVGPYRDIGTLTMKLENSMSTSYNLGMLWEPTDWFAWGASYQSEAKDQLSGDFEMEYSREFAGFFSQFRSSIFGAIIGAMFQLPTGTPKETGYVTTEFTYPQHFQTGIKLRFFDRLQINVDAGWTDYDEWDYFYFEFDRQLDFLNAAKILAPGEVTGSTLKQFLNYESVWSYGFGLEYQLSSRLTARLGYEPRQTSIPDNRRNVMAPLGFAEMYGVGFGYRWDLDTEIDLSLSFLKSEEYIYADDPSGSLNQDCLTCIVANPYAGLDVKTELSVAAAGITFRTKF</sequence>
<dbReference type="OrthoDB" id="19849at2"/>
<keyword evidence="4" id="KW-0812">Transmembrane</keyword>
<dbReference type="EMBL" id="AAQH01000031">
    <property type="protein sequence ID" value="EAT10835.1"/>
    <property type="molecule type" value="Genomic_DNA"/>
</dbReference>
<proteinExistence type="inferred from homology"/>
<dbReference type="PANTHER" id="PTHR35093">
    <property type="entry name" value="OUTER MEMBRANE PROTEIN NMB0088-RELATED"/>
    <property type="match status" value="1"/>
</dbReference>
<evidence type="ECO:0000256" key="8">
    <source>
        <dbReference type="SAM" id="SignalP"/>
    </source>
</evidence>
<comment type="caution">
    <text evidence="9">The sequence shown here is derived from an EMBL/GenBank/DDBJ whole genome shotgun (WGS) entry which is preliminary data.</text>
</comment>
<accession>Q1MXZ4</accession>
<organism evidence="9 10">
    <name type="scientific">Bermanella marisrubri</name>
    <dbReference type="NCBI Taxonomy" id="207949"/>
    <lineage>
        <taxon>Bacteria</taxon>
        <taxon>Pseudomonadati</taxon>
        <taxon>Pseudomonadota</taxon>
        <taxon>Gammaproteobacteria</taxon>
        <taxon>Oceanospirillales</taxon>
        <taxon>Oceanospirillaceae</taxon>
        <taxon>Bermanella</taxon>
    </lineage>
</organism>
<dbReference type="Pfam" id="PF03349">
    <property type="entry name" value="Toluene_X"/>
    <property type="match status" value="1"/>
</dbReference>
<comment type="similarity">
    <text evidence="2">Belongs to the OmpP1/FadL family.</text>
</comment>
<dbReference type="HOGENOM" id="CLU_504103_0_0_6"/>
<gene>
    <name evidence="9" type="ORF">RED65_07079</name>
</gene>
<feature type="signal peptide" evidence="8">
    <location>
        <begin position="1"/>
        <end position="20"/>
    </location>
</feature>
<dbReference type="PANTHER" id="PTHR35093:SF8">
    <property type="entry name" value="OUTER MEMBRANE PROTEIN NMB0088-RELATED"/>
    <property type="match status" value="1"/>
</dbReference>
<dbReference type="RefSeq" id="WP_007016796.1">
    <property type="nucleotide sequence ID" value="NZ_AAQH01000031.1"/>
</dbReference>
<keyword evidence="5 8" id="KW-0732">Signal</keyword>
<reference evidence="9 10" key="1">
    <citation type="submission" date="2006-03" db="EMBL/GenBank/DDBJ databases">
        <authorList>
            <person name="Pinhassi J."/>
            <person name="Pedros-Alio C."/>
            <person name="Ferriera S."/>
            <person name="Johnson J."/>
            <person name="Kravitz S."/>
            <person name="Halpern A."/>
            <person name="Remington K."/>
            <person name="Beeson K."/>
            <person name="Tran B."/>
            <person name="Rogers Y.-H."/>
            <person name="Friedman R."/>
            <person name="Venter J.C."/>
        </authorList>
    </citation>
    <scope>NUCLEOTIDE SEQUENCE [LARGE SCALE GENOMIC DNA]</scope>
    <source>
        <strain evidence="9 10">RED65</strain>
    </source>
</reference>
<comment type="subcellular location">
    <subcellularLocation>
        <location evidence="1">Cell outer membrane</location>
        <topology evidence="1">Multi-pass membrane protein</topology>
    </subcellularLocation>
</comment>
<protein>
    <submittedName>
        <fullName evidence="9">Long-chain fatty acid transport protein</fullName>
    </submittedName>
</protein>
<dbReference type="STRING" id="207949.RED65_07079"/>
<dbReference type="GO" id="GO:0015483">
    <property type="term" value="F:long-chain fatty acid transporting porin activity"/>
    <property type="evidence" value="ECO:0007669"/>
    <property type="project" value="TreeGrafter"/>
</dbReference>
<dbReference type="InterPro" id="IPR005017">
    <property type="entry name" value="OMPP1/FadL/TodX"/>
</dbReference>
<name>Q1MXZ4_9GAMM</name>
<dbReference type="Proteomes" id="UP000004263">
    <property type="component" value="Unassembled WGS sequence"/>
</dbReference>
<keyword evidence="6" id="KW-0472">Membrane</keyword>
<keyword evidence="3" id="KW-1134">Transmembrane beta strand</keyword>
<keyword evidence="7" id="KW-0998">Cell outer membrane</keyword>
<evidence type="ECO:0000256" key="6">
    <source>
        <dbReference type="ARBA" id="ARBA00023136"/>
    </source>
</evidence>